<feature type="compositionally biased region" description="Basic residues" evidence="1">
    <location>
        <begin position="310"/>
        <end position="325"/>
    </location>
</feature>
<gene>
    <name evidence="2" type="ORF">GCM10009745_70520</name>
</gene>
<evidence type="ECO:0000313" key="3">
    <source>
        <dbReference type="Proteomes" id="UP001500280"/>
    </source>
</evidence>
<reference evidence="3" key="1">
    <citation type="journal article" date="2019" name="Int. J. Syst. Evol. Microbiol.">
        <title>The Global Catalogue of Microorganisms (GCM) 10K type strain sequencing project: providing services to taxonomists for standard genome sequencing and annotation.</title>
        <authorList>
            <consortium name="The Broad Institute Genomics Platform"/>
            <consortium name="The Broad Institute Genome Sequencing Center for Infectious Disease"/>
            <person name="Wu L."/>
            <person name="Ma J."/>
        </authorList>
    </citation>
    <scope>NUCLEOTIDE SEQUENCE [LARGE SCALE GENOMIC DNA]</scope>
    <source>
        <strain evidence="3">JCM 14307</strain>
    </source>
</reference>
<feature type="region of interest" description="Disordered" evidence="1">
    <location>
        <begin position="305"/>
        <end position="325"/>
    </location>
</feature>
<accession>A0ABP4UXU7</accession>
<keyword evidence="3" id="KW-1185">Reference proteome</keyword>
<evidence type="ECO:0000313" key="2">
    <source>
        <dbReference type="EMBL" id="GAA1712273.1"/>
    </source>
</evidence>
<dbReference type="Proteomes" id="UP001500280">
    <property type="component" value="Unassembled WGS sequence"/>
</dbReference>
<protein>
    <submittedName>
        <fullName evidence="2">Uncharacterized protein</fullName>
    </submittedName>
</protein>
<proteinExistence type="predicted"/>
<dbReference type="EMBL" id="BAAANF010000023">
    <property type="protein sequence ID" value="GAA1712273.1"/>
    <property type="molecule type" value="Genomic_DNA"/>
</dbReference>
<dbReference type="RefSeq" id="WP_344162155.1">
    <property type="nucleotide sequence ID" value="NZ_BAAANF010000023.1"/>
</dbReference>
<evidence type="ECO:0000256" key="1">
    <source>
        <dbReference type="SAM" id="MobiDB-lite"/>
    </source>
</evidence>
<organism evidence="2 3">
    <name type="scientific">Kribbella yunnanensis</name>
    <dbReference type="NCBI Taxonomy" id="190194"/>
    <lineage>
        <taxon>Bacteria</taxon>
        <taxon>Bacillati</taxon>
        <taxon>Actinomycetota</taxon>
        <taxon>Actinomycetes</taxon>
        <taxon>Propionibacteriales</taxon>
        <taxon>Kribbellaceae</taxon>
        <taxon>Kribbella</taxon>
    </lineage>
</organism>
<name>A0ABP4UXU7_9ACTN</name>
<sequence>MRPSEVVVPKRFDGLTRDVRGYPVIATVPQDAEGINFGRIGEDRKLAIATYDLCGVCARPFRDELRWLVTGNRDWESFGASAIDSTEAPVHEVCALYAAQVCPFVSSPFARLGDDHRRGQRRPDVLALIGFERVVEVKAAASELQPGKRVLEFTVAGAARAHVLENAEDARTAYARCLTEEPELVLDEHEQRVFDLLAAKTKEGEDSGGVVAGGALMIGAAFCPGVEQVVGLGRFFKGDSPYRAIATGLLREPDKLADFGESVDSATAAASRWFASRSELPVALGKWIADERSRLQVLRRSLRVKERAKEAKRRAAKAAKRKKRR</sequence>
<comment type="caution">
    <text evidence="2">The sequence shown here is derived from an EMBL/GenBank/DDBJ whole genome shotgun (WGS) entry which is preliminary data.</text>
</comment>